<protein>
    <submittedName>
        <fullName evidence="2">Uncharacterized protein</fullName>
    </submittedName>
</protein>
<name>A0A7X9E721_UNCKA</name>
<evidence type="ECO:0000256" key="1">
    <source>
        <dbReference type="SAM" id="Phobius"/>
    </source>
</evidence>
<reference evidence="2 3" key="1">
    <citation type="journal article" date="2020" name="Biotechnol. Biofuels">
        <title>New insights from the biogas microbiome by comprehensive genome-resolved metagenomics of nearly 1600 species originating from multiple anaerobic digesters.</title>
        <authorList>
            <person name="Campanaro S."/>
            <person name="Treu L."/>
            <person name="Rodriguez-R L.M."/>
            <person name="Kovalovszki A."/>
            <person name="Ziels R.M."/>
            <person name="Maus I."/>
            <person name="Zhu X."/>
            <person name="Kougias P.G."/>
            <person name="Basile A."/>
            <person name="Luo G."/>
            <person name="Schluter A."/>
            <person name="Konstantinidis K.T."/>
            <person name="Angelidaki I."/>
        </authorList>
    </citation>
    <scope>NUCLEOTIDE SEQUENCE [LARGE SCALE GENOMIC DNA]</scope>
    <source>
        <strain evidence="2">AS27yjCOA_202</strain>
    </source>
</reference>
<comment type="caution">
    <text evidence="2">The sequence shown here is derived from an EMBL/GenBank/DDBJ whole genome shotgun (WGS) entry which is preliminary data.</text>
</comment>
<evidence type="ECO:0000313" key="2">
    <source>
        <dbReference type="EMBL" id="NMB91694.1"/>
    </source>
</evidence>
<proteinExistence type="predicted"/>
<keyword evidence="1" id="KW-0812">Transmembrane</keyword>
<dbReference type="EMBL" id="JAAZNV010000007">
    <property type="protein sequence ID" value="NMB91694.1"/>
    <property type="molecule type" value="Genomic_DNA"/>
</dbReference>
<keyword evidence="1" id="KW-1133">Transmembrane helix</keyword>
<sequence>MVFKDLFLVLSTITSFITPIIGIYSIIKGSFRPQRMTRFLLFLISSLFVGTLLAQHDRNSIFMAVPMLLSTFILFVLSLKKGIGGTERMDVVVFFMTILSLTIWKTTNNPVLGLTMSIITDLTAFLPTLVKTWKFPETEEWKFYMSDVVASTFNILSIKHYTYGSLVFPFYILLINTTSVVMINLRKKALNKSNNITQARV</sequence>
<gene>
    <name evidence="2" type="ORF">GYA37_02495</name>
</gene>
<feature type="transmembrane region" description="Helical" evidence="1">
    <location>
        <begin position="6"/>
        <end position="27"/>
    </location>
</feature>
<feature type="transmembrane region" description="Helical" evidence="1">
    <location>
        <begin position="91"/>
        <end position="107"/>
    </location>
</feature>
<organism evidence="2 3">
    <name type="scientific">candidate division WWE3 bacterium</name>
    <dbReference type="NCBI Taxonomy" id="2053526"/>
    <lineage>
        <taxon>Bacteria</taxon>
        <taxon>Katanobacteria</taxon>
    </lineage>
</organism>
<keyword evidence="1" id="KW-0472">Membrane</keyword>
<feature type="transmembrane region" description="Helical" evidence="1">
    <location>
        <begin position="39"/>
        <end position="55"/>
    </location>
</feature>
<feature type="transmembrane region" description="Helical" evidence="1">
    <location>
        <begin position="61"/>
        <end position="79"/>
    </location>
</feature>
<feature type="transmembrane region" description="Helical" evidence="1">
    <location>
        <begin position="166"/>
        <end position="185"/>
    </location>
</feature>
<evidence type="ECO:0000313" key="3">
    <source>
        <dbReference type="Proteomes" id="UP000590542"/>
    </source>
</evidence>
<dbReference type="AlphaFoldDB" id="A0A7X9E721"/>
<dbReference type="Proteomes" id="UP000590542">
    <property type="component" value="Unassembled WGS sequence"/>
</dbReference>
<accession>A0A7X9E721</accession>